<keyword evidence="3" id="KW-0479">Metal-binding</keyword>
<organism evidence="8 9">
    <name type="scientific">Georgenia ruanii</name>
    <dbReference type="NCBI Taxonomy" id="348442"/>
    <lineage>
        <taxon>Bacteria</taxon>
        <taxon>Bacillati</taxon>
        <taxon>Actinomycetota</taxon>
        <taxon>Actinomycetes</taxon>
        <taxon>Micrococcales</taxon>
        <taxon>Bogoriellaceae</taxon>
        <taxon>Georgenia</taxon>
    </lineage>
</organism>
<evidence type="ECO:0000313" key="9">
    <source>
        <dbReference type="Proteomes" id="UP000429644"/>
    </source>
</evidence>
<keyword evidence="9" id="KW-1185">Reference proteome</keyword>
<accession>A0A7J9V0R0</accession>
<dbReference type="PANTHER" id="PTHR36923">
    <property type="entry name" value="FERREDOXIN"/>
    <property type="match status" value="1"/>
</dbReference>
<dbReference type="EMBL" id="WHPD01003760">
    <property type="protein sequence ID" value="MPV90471.1"/>
    <property type="molecule type" value="Genomic_DNA"/>
</dbReference>
<proteinExistence type="predicted"/>
<evidence type="ECO:0000256" key="1">
    <source>
        <dbReference type="ARBA" id="ARBA00001927"/>
    </source>
</evidence>
<dbReference type="RefSeq" id="WP_152233277.1">
    <property type="nucleotide sequence ID" value="NZ_BAAAOT010000032.1"/>
</dbReference>
<dbReference type="InterPro" id="IPR051269">
    <property type="entry name" value="Fe-S_cluster_ET"/>
</dbReference>
<keyword evidence="2" id="KW-0813">Transport</keyword>
<dbReference type="Proteomes" id="UP000429644">
    <property type="component" value="Unassembled WGS sequence"/>
</dbReference>
<dbReference type="Pfam" id="PF13459">
    <property type="entry name" value="Fer4_15"/>
    <property type="match status" value="1"/>
</dbReference>
<evidence type="ECO:0000256" key="7">
    <source>
        <dbReference type="ARBA" id="ARBA00023291"/>
    </source>
</evidence>
<evidence type="ECO:0000256" key="5">
    <source>
        <dbReference type="ARBA" id="ARBA00023004"/>
    </source>
</evidence>
<protein>
    <submittedName>
        <fullName evidence="8">Ferredoxin</fullName>
    </submittedName>
</protein>
<sequence length="66" mass="6931">MQVHVSSELCSGHGRCYTVSPDAFESDDAGFCAQAGSPYTVRPELEESVRRGAEACPEGAIKILGG</sequence>
<reference evidence="8 9" key="1">
    <citation type="submission" date="2019-10" db="EMBL/GenBank/DDBJ databases">
        <title>Georgenia wutianyii sp. nov. and Georgenia yuyongxinii sp. nov. isolated from plateau pika (Ochotona curzoniae) in the Qinghai-Tibet plateau of China.</title>
        <authorList>
            <person name="Tian Z."/>
        </authorList>
    </citation>
    <scope>NUCLEOTIDE SEQUENCE [LARGE SCALE GENOMIC DNA]</scope>
    <source>
        <strain evidence="8 9">JCM 15130</strain>
    </source>
</reference>
<dbReference type="Gene3D" id="3.30.70.20">
    <property type="match status" value="1"/>
</dbReference>
<evidence type="ECO:0000256" key="6">
    <source>
        <dbReference type="ARBA" id="ARBA00023014"/>
    </source>
</evidence>
<dbReference type="GO" id="GO:0046872">
    <property type="term" value="F:metal ion binding"/>
    <property type="evidence" value="ECO:0007669"/>
    <property type="project" value="UniProtKB-KW"/>
</dbReference>
<comment type="cofactor">
    <cofactor evidence="1">
        <name>[3Fe-4S] cluster</name>
        <dbReference type="ChEBI" id="CHEBI:21137"/>
    </cofactor>
</comment>
<evidence type="ECO:0000313" key="8">
    <source>
        <dbReference type="EMBL" id="MPV90471.1"/>
    </source>
</evidence>
<gene>
    <name evidence="8" type="ORF">GB882_17495</name>
</gene>
<dbReference type="SUPFAM" id="SSF54862">
    <property type="entry name" value="4Fe-4S ferredoxins"/>
    <property type="match status" value="1"/>
</dbReference>
<keyword evidence="5" id="KW-0408">Iron</keyword>
<dbReference type="PANTHER" id="PTHR36923:SF3">
    <property type="entry name" value="FERREDOXIN"/>
    <property type="match status" value="1"/>
</dbReference>
<dbReference type="OrthoDB" id="4741951at2"/>
<dbReference type="GO" id="GO:0051538">
    <property type="term" value="F:3 iron, 4 sulfur cluster binding"/>
    <property type="evidence" value="ECO:0007669"/>
    <property type="project" value="UniProtKB-KW"/>
</dbReference>
<evidence type="ECO:0000256" key="3">
    <source>
        <dbReference type="ARBA" id="ARBA00022723"/>
    </source>
</evidence>
<keyword evidence="7" id="KW-0003">3Fe-4S</keyword>
<comment type="caution">
    <text evidence="8">The sequence shown here is derived from an EMBL/GenBank/DDBJ whole genome shotgun (WGS) entry which is preliminary data.</text>
</comment>
<evidence type="ECO:0000256" key="4">
    <source>
        <dbReference type="ARBA" id="ARBA00022982"/>
    </source>
</evidence>
<evidence type="ECO:0000256" key="2">
    <source>
        <dbReference type="ARBA" id="ARBA00022448"/>
    </source>
</evidence>
<name>A0A7J9V0R0_9MICO</name>
<dbReference type="AlphaFoldDB" id="A0A7J9V0R0"/>
<keyword evidence="6" id="KW-0411">Iron-sulfur</keyword>
<keyword evidence="4" id="KW-0249">Electron transport</keyword>